<dbReference type="GO" id="GO:0008663">
    <property type="term" value="F:2',3'-cyclic-nucleotide 2'-phosphodiesterase activity"/>
    <property type="evidence" value="ECO:0007669"/>
    <property type="project" value="TreeGrafter"/>
</dbReference>
<evidence type="ECO:0000313" key="4">
    <source>
        <dbReference type="Proteomes" id="UP001054902"/>
    </source>
</evidence>
<dbReference type="SUPFAM" id="SSF56300">
    <property type="entry name" value="Metallo-dependent phosphatases"/>
    <property type="match status" value="1"/>
</dbReference>
<comment type="caution">
    <text evidence="3">The sequence shown here is derived from an EMBL/GenBank/DDBJ whole genome shotgun (WGS) entry which is preliminary data.</text>
</comment>
<accession>A0AAD3CRV8</accession>
<keyword evidence="4" id="KW-1185">Reference proteome</keyword>
<dbReference type="InterPro" id="IPR029052">
    <property type="entry name" value="Metallo-depent_PP-like"/>
</dbReference>
<dbReference type="GO" id="GO:0030145">
    <property type="term" value="F:manganese ion binding"/>
    <property type="evidence" value="ECO:0007669"/>
    <property type="project" value="TreeGrafter"/>
</dbReference>
<evidence type="ECO:0000256" key="1">
    <source>
        <dbReference type="SAM" id="SignalP"/>
    </source>
</evidence>
<feature type="signal peptide" evidence="1">
    <location>
        <begin position="1"/>
        <end position="20"/>
    </location>
</feature>
<name>A0AAD3CRV8_9STRA</name>
<dbReference type="Proteomes" id="UP001054902">
    <property type="component" value="Unassembled WGS sequence"/>
</dbReference>
<dbReference type="AlphaFoldDB" id="A0AAD3CRV8"/>
<dbReference type="PANTHER" id="PTHR16509:SF1">
    <property type="entry name" value="MANGANESE-DEPENDENT ADP-RIBOSE_CDP-ALCOHOL DIPHOSPHATASE"/>
    <property type="match status" value="1"/>
</dbReference>
<dbReference type="PANTHER" id="PTHR16509">
    <property type="match status" value="1"/>
</dbReference>
<proteinExistence type="predicted"/>
<protein>
    <recommendedName>
        <fullName evidence="2">Calcineurin-like phosphoesterase domain-containing protein</fullName>
    </recommendedName>
</protein>
<evidence type="ECO:0000313" key="3">
    <source>
        <dbReference type="EMBL" id="GFH51023.1"/>
    </source>
</evidence>
<dbReference type="EMBL" id="BLLK01000045">
    <property type="protein sequence ID" value="GFH51023.1"/>
    <property type="molecule type" value="Genomic_DNA"/>
</dbReference>
<sequence>MKLIPSALLLSSTTSLFTHAFMSSPTETKPDALSSSSLPFLRIGVLADIQYAPIPDGASFSGTPRYYRNSLKVARHAANHFQKEKVDLVLNLGDIIDGKCQEVDEHCKDEEGYIIHAEKHGEDSNPGHLAVDDVVEALSVYDGRVIHTYGNHELYNLPREEIGQKLNIPFVQEGCGDLVGYYTHTSSCNSIKFVVLDSYDIALMQRCPENSVKRQKASEILSKNNPNYPDNENSPVGLEDMQKRFVAFNGAVDAPQLEWLENTLTQAKKDNQKVIIVSHQPILPGTSSPICLMWNYHEVLDVLRRHKDVVAASFSGHAHRCGYKRDEESGIHFRVFAAPLESKDPVKTYGFVNVFDDRLEIRGEGDLLSDVYSLNHMC</sequence>
<gene>
    <name evidence="3" type="ORF">CTEN210_07499</name>
</gene>
<feature type="domain" description="Calcineurin-like phosphoesterase" evidence="2">
    <location>
        <begin position="41"/>
        <end position="321"/>
    </location>
</feature>
<evidence type="ECO:0000259" key="2">
    <source>
        <dbReference type="Pfam" id="PF00149"/>
    </source>
</evidence>
<dbReference type="GO" id="GO:0047631">
    <property type="term" value="F:ADP-ribose diphosphatase activity"/>
    <property type="evidence" value="ECO:0007669"/>
    <property type="project" value="TreeGrafter"/>
</dbReference>
<keyword evidence="1" id="KW-0732">Signal</keyword>
<feature type="chain" id="PRO_5042258109" description="Calcineurin-like phosphoesterase domain-containing protein" evidence="1">
    <location>
        <begin position="21"/>
        <end position="378"/>
    </location>
</feature>
<dbReference type="Gene3D" id="3.60.21.10">
    <property type="match status" value="1"/>
</dbReference>
<dbReference type="GO" id="GO:0047734">
    <property type="term" value="F:CDP-glycerol diphosphatase activity"/>
    <property type="evidence" value="ECO:0007669"/>
    <property type="project" value="TreeGrafter"/>
</dbReference>
<reference evidence="3 4" key="1">
    <citation type="journal article" date="2021" name="Sci. Rep.">
        <title>The genome of the diatom Chaetoceros tenuissimus carries an ancient integrated fragment of an extant virus.</title>
        <authorList>
            <person name="Hongo Y."/>
            <person name="Kimura K."/>
            <person name="Takaki Y."/>
            <person name="Yoshida Y."/>
            <person name="Baba S."/>
            <person name="Kobayashi G."/>
            <person name="Nagasaki K."/>
            <person name="Hano T."/>
            <person name="Tomaru Y."/>
        </authorList>
    </citation>
    <scope>NUCLEOTIDE SEQUENCE [LARGE SCALE GENOMIC DNA]</scope>
    <source>
        <strain evidence="3 4">NIES-3715</strain>
    </source>
</reference>
<dbReference type="Pfam" id="PF00149">
    <property type="entry name" value="Metallophos"/>
    <property type="match status" value="1"/>
</dbReference>
<dbReference type="InterPro" id="IPR004843">
    <property type="entry name" value="Calcineurin-like_PHP"/>
</dbReference>
<organism evidence="3 4">
    <name type="scientific">Chaetoceros tenuissimus</name>
    <dbReference type="NCBI Taxonomy" id="426638"/>
    <lineage>
        <taxon>Eukaryota</taxon>
        <taxon>Sar</taxon>
        <taxon>Stramenopiles</taxon>
        <taxon>Ochrophyta</taxon>
        <taxon>Bacillariophyta</taxon>
        <taxon>Coscinodiscophyceae</taxon>
        <taxon>Chaetocerotophycidae</taxon>
        <taxon>Chaetocerotales</taxon>
        <taxon>Chaetocerotaceae</taxon>
        <taxon>Chaetoceros</taxon>
    </lineage>
</organism>